<evidence type="ECO:0000259" key="12">
    <source>
        <dbReference type="PROSITE" id="PS50157"/>
    </source>
</evidence>
<dbReference type="InterPro" id="IPR036236">
    <property type="entry name" value="Znf_C2H2_sf"/>
</dbReference>
<feature type="compositionally biased region" description="Polar residues" evidence="11">
    <location>
        <begin position="96"/>
        <end position="109"/>
    </location>
</feature>
<dbReference type="Pfam" id="PF00096">
    <property type="entry name" value="zf-C2H2"/>
    <property type="match status" value="2"/>
</dbReference>
<proteinExistence type="predicted"/>
<keyword evidence="14" id="KW-1185">Reference proteome</keyword>
<name>A0A0C3PJ37_PHLG1</name>
<dbReference type="InterPro" id="IPR013087">
    <property type="entry name" value="Znf_C2H2_type"/>
</dbReference>
<accession>A0A0C3PJ37</accession>
<evidence type="ECO:0000256" key="7">
    <source>
        <dbReference type="ARBA" id="ARBA00023125"/>
    </source>
</evidence>
<dbReference type="SMART" id="SM00355">
    <property type="entry name" value="ZnF_C2H2"/>
    <property type="match status" value="2"/>
</dbReference>
<evidence type="ECO:0000256" key="6">
    <source>
        <dbReference type="ARBA" id="ARBA00023015"/>
    </source>
</evidence>
<dbReference type="Gene3D" id="3.30.160.60">
    <property type="entry name" value="Classic Zinc Finger"/>
    <property type="match status" value="2"/>
</dbReference>
<dbReference type="GO" id="GO:0008270">
    <property type="term" value="F:zinc ion binding"/>
    <property type="evidence" value="ECO:0007669"/>
    <property type="project" value="UniProtKB-KW"/>
</dbReference>
<evidence type="ECO:0000256" key="2">
    <source>
        <dbReference type="ARBA" id="ARBA00022723"/>
    </source>
</evidence>
<evidence type="ECO:0000256" key="8">
    <source>
        <dbReference type="ARBA" id="ARBA00023163"/>
    </source>
</evidence>
<dbReference type="EMBL" id="KN840526">
    <property type="protein sequence ID" value="KIP06093.1"/>
    <property type="molecule type" value="Genomic_DNA"/>
</dbReference>
<keyword evidence="2" id="KW-0479">Metal-binding</keyword>
<dbReference type="FunFam" id="3.30.160.60:FF:001228">
    <property type="entry name" value="Zinc finger protein 236"/>
    <property type="match status" value="1"/>
</dbReference>
<dbReference type="HOGENOM" id="CLU_1845824_0_0_1"/>
<dbReference type="STRING" id="745531.A0A0C3PJ37"/>
<dbReference type="PANTHER" id="PTHR14003:SF19">
    <property type="entry name" value="YY2 TRANSCRIPTION FACTOR"/>
    <property type="match status" value="1"/>
</dbReference>
<dbReference type="PANTHER" id="PTHR14003">
    <property type="entry name" value="TRANSCRIPTIONAL REPRESSOR PROTEIN YY"/>
    <property type="match status" value="1"/>
</dbReference>
<dbReference type="GO" id="GO:0000978">
    <property type="term" value="F:RNA polymerase II cis-regulatory region sequence-specific DNA binding"/>
    <property type="evidence" value="ECO:0007669"/>
    <property type="project" value="TreeGrafter"/>
</dbReference>
<feature type="region of interest" description="Disordered" evidence="11">
    <location>
        <begin position="89"/>
        <end position="109"/>
    </location>
</feature>
<evidence type="ECO:0000256" key="10">
    <source>
        <dbReference type="PROSITE-ProRule" id="PRU00042"/>
    </source>
</evidence>
<protein>
    <recommendedName>
        <fullName evidence="12">C2H2-type domain-containing protein</fullName>
    </recommendedName>
</protein>
<dbReference type="PROSITE" id="PS50157">
    <property type="entry name" value="ZINC_FINGER_C2H2_2"/>
    <property type="match status" value="2"/>
</dbReference>
<evidence type="ECO:0000313" key="14">
    <source>
        <dbReference type="Proteomes" id="UP000053257"/>
    </source>
</evidence>
<gene>
    <name evidence="13" type="ORF">PHLGIDRAFT_471984</name>
</gene>
<sequence>MCFLSTSLPGRHSRLWHPLVTGSTQSTTIRDDEYAKRKYVCAECHRRFLRPSSLRTHLIVHTGNKPYECPIVGCAKRYSTKSNMKRHARSHRCNDAHSTAGLSTEQGQQHIQHSFARPEPSKSAVHYGVLRLSNLSGDS</sequence>
<dbReference type="GO" id="GO:0000981">
    <property type="term" value="F:DNA-binding transcription factor activity, RNA polymerase II-specific"/>
    <property type="evidence" value="ECO:0007669"/>
    <property type="project" value="TreeGrafter"/>
</dbReference>
<dbReference type="GO" id="GO:0000785">
    <property type="term" value="C:chromatin"/>
    <property type="evidence" value="ECO:0007669"/>
    <property type="project" value="TreeGrafter"/>
</dbReference>
<organism evidence="13 14">
    <name type="scientific">Phlebiopsis gigantea (strain 11061_1 CR5-6)</name>
    <name type="common">White-rot fungus</name>
    <name type="synonym">Peniophora gigantea</name>
    <dbReference type="NCBI Taxonomy" id="745531"/>
    <lineage>
        <taxon>Eukaryota</taxon>
        <taxon>Fungi</taxon>
        <taxon>Dikarya</taxon>
        <taxon>Basidiomycota</taxon>
        <taxon>Agaricomycotina</taxon>
        <taxon>Agaricomycetes</taxon>
        <taxon>Polyporales</taxon>
        <taxon>Phanerochaetaceae</taxon>
        <taxon>Phlebiopsis</taxon>
    </lineage>
</organism>
<evidence type="ECO:0000313" key="13">
    <source>
        <dbReference type="EMBL" id="KIP06093.1"/>
    </source>
</evidence>
<keyword evidence="7" id="KW-0238">DNA-binding</keyword>
<keyword evidence="4 10" id="KW-0863">Zinc-finger</keyword>
<dbReference type="FunFam" id="3.30.160.60:FF:001102">
    <property type="entry name" value="Transcription factor IIIA"/>
    <property type="match status" value="1"/>
</dbReference>
<evidence type="ECO:0000256" key="11">
    <source>
        <dbReference type="SAM" id="MobiDB-lite"/>
    </source>
</evidence>
<evidence type="ECO:0000256" key="3">
    <source>
        <dbReference type="ARBA" id="ARBA00022737"/>
    </source>
</evidence>
<dbReference type="AlphaFoldDB" id="A0A0C3PJ37"/>
<evidence type="ECO:0000256" key="5">
    <source>
        <dbReference type="ARBA" id="ARBA00022833"/>
    </source>
</evidence>
<evidence type="ECO:0000256" key="9">
    <source>
        <dbReference type="ARBA" id="ARBA00023242"/>
    </source>
</evidence>
<feature type="domain" description="C2H2-type" evidence="12">
    <location>
        <begin position="67"/>
        <end position="96"/>
    </location>
</feature>
<dbReference type="GO" id="GO:0031519">
    <property type="term" value="C:PcG protein complex"/>
    <property type="evidence" value="ECO:0007669"/>
    <property type="project" value="TreeGrafter"/>
</dbReference>
<keyword evidence="9" id="KW-0539">Nucleus</keyword>
<evidence type="ECO:0000256" key="1">
    <source>
        <dbReference type="ARBA" id="ARBA00004123"/>
    </source>
</evidence>
<comment type="subcellular location">
    <subcellularLocation>
        <location evidence="1">Nucleus</location>
    </subcellularLocation>
</comment>
<dbReference type="Proteomes" id="UP000053257">
    <property type="component" value="Unassembled WGS sequence"/>
</dbReference>
<dbReference type="GO" id="GO:0005667">
    <property type="term" value="C:transcription regulator complex"/>
    <property type="evidence" value="ECO:0007669"/>
    <property type="project" value="TreeGrafter"/>
</dbReference>
<evidence type="ECO:0000256" key="4">
    <source>
        <dbReference type="ARBA" id="ARBA00022771"/>
    </source>
</evidence>
<reference evidence="13 14" key="1">
    <citation type="journal article" date="2014" name="PLoS Genet.">
        <title>Analysis of the Phlebiopsis gigantea genome, transcriptome and secretome provides insight into its pioneer colonization strategies of wood.</title>
        <authorList>
            <person name="Hori C."/>
            <person name="Ishida T."/>
            <person name="Igarashi K."/>
            <person name="Samejima M."/>
            <person name="Suzuki H."/>
            <person name="Master E."/>
            <person name="Ferreira P."/>
            <person name="Ruiz-Duenas F.J."/>
            <person name="Held B."/>
            <person name="Canessa P."/>
            <person name="Larrondo L.F."/>
            <person name="Schmoll M."/>
            <person name="Druzhinina I.S."/>
            <person name="Kubicek C.P."/>
            <person name="Gaskell J.A."/>
            <person name="Kersten P."/>
            <person name="St John F."/>
            <person name="Glasner J."/>
            <person name="Sabat G."/>
            <person name="Splinter BonDurant S."/>
            <person name="Syed K."/>
            <person name="Yadav J."/>
            <person name="Mgbeahuruike A.C."/>
            <person name="Kovalchuk A."/>
            <person name="Asiegbu F.O."/>
            <person name="Lackner G."/>
            <person name="Hoffmeister D."/>
            <person name="Rencoret J."/>
            <person name="Gutierrez A."/>
            <person name="Sun H."/>
            <person name="Lindquist E."/>
            <person name="Barry K."/>
            <person name="Riley R."/>
            <person name="Grigoriev I.V."/>
            <person name="Henrissat B."/>
            <person name="Kues U."/>
            <person name="Berka R.M."/>
            <person name="Martinez A.T."/>
            <person name="Covert S.F."/>
            <person name="Blanchette R.A."/>
            <person name="Cullen D."/>
        </authorList>
    </citation>
    <scope>NUCLEOTIDE SEQUENCE [LARGE SCALE GENOMIC DNA]</scope>
    <source>
        <strain evidence="13 14">11061_1 CR5-6</strain>
    </source>
</reference>
<dbReference type="SUPFAM" id="SSF57667">
    <property type="entry name" value="beta-beta-alpha zinc fingers"/>
    <property type="match status" value="1"/>
</dbReference>
<dbReference type="PROSITE" id="PS00028">
    <property type="entry name" value="ZINC_FINGER_C2H2_1"/>
    <property type="match status" value="2"/>
</dbReference>
<feature type="domain" description="C2H2-type" evidence="12">
    <location>
        <begin position="39"/>
        <end position="66"/>
    </location>
</feature>
<keyword evidence="3" id="KW-0677">Repeat</keyword>
<keyword evidence="6" id="KW-0805">Transcription regulation</keyword>
<keyword evidence="5" id="KW-0862">Zinc</keyword>
<keyword evidence="8" id="KW-0804">Transcription</keyword>
<dbReference type="OrthoDB" id="2757115at2759"/>